<accession>A0A0X1KNG7</accession>
<dbReference type="STRING" id="1432656.X802_10760"/>
<keyword evidence="2" id="KW-1185">Reference proteome</keyword>
<gene>
    <name evidence="1" type="ORF">X802_10760</name>
</gene>
<evidence type="ECO:0000313" key="1">
    <source>
        <dbReference type="EMBL" id="AJC72841.1"/>
    </source>
</evidence>
<dbReference type="AlphaFoldDB" id="A0A0X1KNG7"/>
<dbReference type="Proteomes" id="UP000062043">
    <property type="component" value="Chromosome"/>
</dbReference>
<reference evidence="1 2" key="1">
    <citation type="submission" date="2014-01" db="EMBL/GenBank/DDBJ databases">
        <title>Genome sequencing of Thermococcus guaymasensis.</title>
        <authorList>
            <person name="Zhang X."/>
            <person name="Alvare G."/>
            <person name="Fristensky B."/>
            <person name="Chen L."/>
            <person name="Suen T."/>
            <person name="Chen Q."/>
            <person name="Ma K."/>
        </authorList>
    </citation>
    <scope>NUCLEOTIDE SEQUENCE [LARGE SCALE GENOMIC DNA]</scope>
    <source>
        <strain evidence="1 2">DSM 11113</strain>
    </source>
</reference>
<name>A0A0X1KNG7_9EURY</name>
<protein>
    <submittedName>
        <fullName evidence="1">Uncharacterized protein</fullName>
    </submittedName>
</protein>
<sequence length="117" mass="12974">MKKLVAVLFGLLVVAAGLAAAMRWEVTSVHQRHDGEYGWAYAEVGVQYDPAHPYTRYEITYRYGSGDLTGEGEKAGYIAFHYNIPDSNGIESVTLVKNPITDNFVEQDIASAGWPYI</sequence>
<proteinExistence type="predicted"/>
<dbReference type="PATRIC" id="fig|1432656.3.peg.2105"/>
<evidence type="ECO:0000313" key="2">
    <source>
        <dbReference type="Proteomes" id="UP000062043"/>
    </source>
</evidence>
<dbReference type="EMBL" id="CP007140">
    <property type="protein sequence ID" value="AJC72841.1"/>
    <property type="molecule type" value="Genomic_DNA"/>
</dbReference>
<organism evidence="1 2">
    <name type="scientific">Thermococcus guaymasensis DSM 11113</name>
    <dbReference type="NCBI Taxonomy" id="1432656"/>
    <lineage>
        <taxon>Archaea</taxon>
        <taxon>Methanobacteriati</taxon>
        <taxon>Methanobacteriota</taxon>
        <taxon>Thermococci</taxon>
        <taxon>Thermococcales</taxon>
        <taxon>Thermococcaceae</taxon>
        <taxon>Thermococcus</taxon>
    </lineage>
</organism>
<dbReference type="KEGG" id="tgy:X802_10760"/>